<evidence type="ECO:0000256" key="7">
    <source>
        <dbReference type="ARBA" id="ARBA00038093"/>
    </source>
</evidence>
<dbReference type="InterPro" id="IPR022907">
    <property type="entry name" value="VapC_family"/>
</dbReference>
<feature type="binding site" evidence="8">
    <location>
        <position position="100"/>
    </location>
    <ligand>
        <name>Mg(2+)</name>
        <dbReference type="ChEBI" id="CHEBI:18420"/>
    </ligand>
</feature>
<accession>A0ABV5SED8</accession>
<dbReference type="Proteomes" id="UP001589532">
    <property type="component" value="Unassembled WGS sequence"/>
</dbReference>
<dbReference type="PANTHER" id="PTHR33653:SF1">
    <property type="entry name" value="RIBONUCLEASE VAPC2"/>
    <property type="match status" value="1"/>
</dbReference>
<dbReference type="EC" id="3.1.-.-" evidence="8"/>
<dbReference type="InterPro" id="IPR002716">
    <property type="entry name" value="PIN_dom"/>
</dbReference>
<comment type="similarity">
    <text evidence="7 8">Belongs to the PINc/VapC protein family.</text>
</comment>
<evidence type="ECO:0000256" key="5">
    <source>
        <dbReference type="ARBA" id="ARBA00022801"/>
    </source>
</evidence>
<organism evidence="10 11">
    <name type="scientific">Nonomuraea helvata</name>
    <dbReference type="NCBI Taxonomy" id="37484"/>
    <lineage>
        <taxon>Bacteria</taxon>
        <taxon>Bacillati</taxon>
        <taxon>Actinomycetota</taxon>
        <taxon>Actinomycetes</taxon>
        <taxon>Streptosporangiales</taxon>
        <taxon>Streptosporangiaceae</taxon>
        <taxon>Nonomuraea</taxon>
    </lineage>
</organism>
<dbReference type="Pfam" id="PF01850">
    <property type="entry name" value="PIN"/>
    <property type="match status" value="1"/>
</dbReference>
<evidence type="ECO:0000256" key="2">
    <source>
        <dbReference type="ARBA" id="ARBA00022649"/>
    </source>
</evidence>
<gene>
    <name evidence="8" type="primary">vapC</name>
    <name evidence="10" type="ORF">ACFFSA_39325</name>
</gene>
<dbReference type="SUPFAM" id="SSF88723">
    <property type="entry name" value="PIN domain-like"/>
    <property type="match status" value="1"/>
</dbReference>
<name>A0ABV5SED8_9ACTN</name>
<evidence type="ECO:0000256" key="1">
    <source>
        <dbReference type="ARBA" id="ARBA00001946"/>
    </source>
</evidence>
<comment type="function">
    <text evidence="8">Toxic component of a toxin-antitoxin (TA) system. An RNase.</text>
</comment>
<comment type="cofactor">
    <cofactor evidence="1 8">
        <name>Mg(2+)</name>
        <dbReference type="ChEBI" id="CHEBI:18420"/>
    </cofactor>
</comment>
<evidence type="ECO:0000256" key="3">
    <source>
        <dbReference type="ARBA" id="ARBA00022722"/>
    </source>
</evidence>
<dbReference type="Gene3D" id="3.40.50.1010">
    <property type="entry name" value="5'-nuclease"/>
    <property type="match status" value="1"/>
</dbReference>
<keyword evidence="5 8" id="KW-0378">Hydrolase</keyword>
<evidence type="ECO:0000259" key="9">
    <source>
        <dbReference type="Pfam" id="PF01850"/>
    </source>
</evidence>
<evidence type="ECO:0000256" key="6">
    <source>
        <dbReference type="ARBA" id="ARBA00022842"/>
    </source>
</evidence>
<keyword evidence="4 8" id="KW-0479">Metal-binding</keyword>
<evidence type="ECO:0000313" key="11">
    <source>
        <dbReference type="Proteomes" id="UP001589532"/>
    </source>
</evidence>
<dbReference type="EMBL" id="JBHMBW010000054">
    <property type="protein sequence ID" value="MFB9629163.1"/>
    <property type="molecule type" value="Genomic_DNA"/>
</dbReference>
<proteinExistence type="inferred from homology"/>
<dbReference type="PANTHER" id="PTHR33653">
    <property type="entry name" value="RIBONUCLEASE VAPC2"/>
    <property type="match status" value="1"/>
</dbReference>
<keyword evidence="2 8" id="KW-1277">Toxin-antitoxin system</keyword>
<protein>
    <recommendedName>
        <fullName evidence="8">Ribonuclease VapC</fullName>
        <shortName evidence="8">RNase VapC</shortName>
        <ecNumber evidence="8">3.1.-.-</ecNumber>
    </recommendedName>
    <alternativeName>
        <fullName evidence="8">Toxin VapC</fullName>
    </alternativeName>
</protein>
<comment type="caution">
    <text evidence="10">The sequence shown here is derived from an EMBL/GenBank/DDBJ whole genome shotgun (WGS) entry which is preliminary data.</text>
</comment>
<dbReference type="CDD" id="cd09871">
    <property type="entry name" value="PIN_MtVapC28-VapC30-like"/>
    <property type="match status" value="1"/>
</dbReference>
<keyword evidence="6 8" id="KW-0460">Magnesium</keyword>
<keyword evidence="8" id="KW-0800">Toxin</keyword>
<dbReference type="RefSeq" id="WP_344985937.1">
    <property type="nucleotide sequence ID" value="NZ_BAAAXV010000001.1"/>
</dbReference>
<keyword evidence="3 8" id="KW-0540">Nuclease</keyword>
<dbReference type="HAMAP" id="MF_00265">
    <property type="entry name" value="VapC_Nob1"/>
    <property type="match status" value="1"/>
</dbReference>
<dbReference type="InterPro" id="IPR050556">
    <property type="entry name" value="Type_II_TA_system_RNase"/>
</dbReference>
<evidence type="ECO:0000313" key="10">
    <source>
        <dbReference type="EMBL" id="MFB9629163.1"/>
    </source>
</evidence>
<evidence type="ECO:0000256" key="8">
    <source>
        <dbReference type="HAMAP-Rule" id="MF_00265"/>
    </source>
</evidence>
<reference evidence="10 11" key="1">
    <citation type="submission" date="2024-09" db="EMBL/GenBank/DDBJ databases">
        <authorList>
            <person name="Sun Q."/>
            <person name="Mori K."/>
        </authorList>
    </citation>
    <scope>NUCLEOTIDE SEQUENCE [LARGE SCALE GENOMIC DNA]</scope>
    <source>
        <strain evidence="10 11">JCM 3143</strain>
    </source>
</reference>
<sequence length="130" mass="14426">MIIDTSAIVAILKGEPDAAAFTEAIRDAALRRMSAATYLEMAAVVERTRDPAASRLLDDFLSRMKVEIMPVTLQQVRIARRAYWDYGKGSGHKAGLNFGDCFSYALARDCREPLLFKGDDFVHTDVTPVL</sequence>
<dbReference type="InterPro" id="IPR029060">
    <property type="entry name" value="PIN-like_dom_sf"/>
</dbReference>
<feature type="domain" description="PIN" evidence="9">
    <location>
        <begin position="1"/>
        <end position="125"/>
    </location>
</feature>
<evidence type="ECO:0000256" key="4">
    <source>
        <dbReference type="ARBA" id="ARBA00022723"/>
    </source>
</evidence>
<feature type="binding site" evidence="8">
    <location>
        <position position="4"/>
    </location>
    <ligand>
        <name>Mg(2+)</name>
        <dbReference type="ChEBI" id="CHEBI:18420"/>
    </ligand>
</feature>
<keyword evidence="11" id="KW-1185">Reference proteome</keyword>